<dbReference type="SUPFAM" id="SSF54695">
    <property type="entry name" value="POZ domain"/>
    <property type="match status" value="1"/>
</dbReference>
<evidence type="ECO:0000259" key="1">
    <source>
        <dbReference type="PROSITE" id="PS50097"/>
    </source>
</evidence>
<organism evidence="2">
    <name type="scientific">Culicoides sonorensis</name>
    <name type="common">Biting midge</name>
    <dbReference type="NCBI Taxonomy" id="179676"/>
    <lineage>
        <taxon>Eukaryota</taxon>
        <taxon>Metazoa</taxon>
        <taxon>Ecdysozoa</taxon>
        <taxon>Arthropoda</taxon>
        <taxon>Hexapoda</taxon>
        <taxon>Insecta</taxon>
        <taxon>Pterygota</taxon>
        <taxon>Neoptera</taxon>
        <taxon>Endopterygota</taxon>
        <taxon>Diptera</taxon>
        <taxon>Nematocera</taxon>
        <taxon>Chironomoidea</taxon>
        <taxon>Ceratopogonidae</taxon>
        <taxon>Ceratopogoninae</taxon>
        <taxon>Culicoides</taxon>
        <taxon>Monoculicoides</taxon>
    </lineage>
</organism>
<dbReference type="Pfam" id="PF00651">
    <property type="entry name" value="BTB"/>
    <property type="match status" value="1"/>
</dbReference>
<dbReference type="InterPro" id="IPR051481">
    <property type="entry name" value="BTB-POZ/Galectin-3-binding"/>
</dbReference>
<name>A0A336K6M7_CULSO</name>
<dbReference type="Gene3D" id="3.30.710.10">
    <property type="entry name" value="Potassium Channel Kv1.1, Chain A"/>
    <property type="match status" value="1"/>
</dbReference>
<dbReference type="Gene3D" id="1.25.40.420">
    <property type="match status" value="1"/>
</dbReference>
<dbReference type="Pfam" id="PF07707">
    <property type="entry name" value="BACK"/>
    <property type="match status" value="1"/>
</dbReference>
<dbReference type="EMBL" id="UFQS01000071">
    <property type="protein sequence ID" value="SSW99015.1"/>
    <property type="molecule type" value="Genomic_DNA"/>
</dbReference>
<accession>A0A336K6M7</accession>
<dbReference type="InterPro" id="IPR000210">
    <property type="entry name" value="BTB/POZ_dom"/>
</dbReference>
<gene>
    <name evidence="2" type="primary">CSON013838</name>
</gene>
<reference evidence="2" key="1">
    <citation type="submission" date="2018-04" db="EMBL/GenBank/DDBJ databases">
        <authorList>
            <person name="Go L.Y."/>
            <person name="Mitchell J.A."/>
        </authorList>
    </citation>
    <scope>NUCLEOTIDE SEQUENCE</scope>
    <source>
        <tissue evidence="2">Whole organism</tissue>
    </source>
</reference>
<protein>
    <submittedName>
        <fullName evidence="2">CSON013838 protein</fullName>
    </submittedName>
</protein>
<dbReference type="EMBL" id="UFQT01000071">
    <property type="protein sequence ID" value="SSX19397.1"/>
    <property type="molecule type" value="Genomic_DNA"/>
</dbReference>
<sequence>MSGNSFKTVLLEMYEKKQGFDIDIFLNDLKTPIPAHKLVLSLSCEVFRKQFFENSNISSNSLCIKLKNVTKELFEEFIGFIYGKTIKFENKDNAIAFYRTSDGLKCKDALEFASDYLMNQLNVQNCIAIYEVASQSHDNNLIEAAKKIFSENTNTLIASPEFLAAKPKTVEAIFSLEILNIDSELDLVKALEQYVKYHKENTSDIRYKVRGALENIRFLTLTPQEITQTSLLNHHEIISVIGSLPPCSDFSSFPGLFSRNTQKRGLTVNKIEMIRNLHDKFTDTCFKCGTYKHSIWNCKYTLGIPHRGELKKIFEKYQHTFLFDYDLADLKVIHEMFKKTNFLD</sequence>
<reference evidence="3" key="2">
    <citation type="submission" date="2018-07" db="EMBL/GenBank/DDBJ databases">
        <authorList>
            <person name="Quirk P.G."/>
            <person name="Krulwich T.A."/>
        </authorList>
    </citation>
    <scope>NUCLEOTIDE SEQUENCE</scope>
</reference>
<dbReference type="AlphaFoldDB" id="A0A336K6M7"/>
<dbReference type="SMART" id="SM00225">
    <property type="entry name" value="BTB"/>
    <property type="match status" value="1"/>
</dbReference>
<dbReference type="PANTHER" id="PTHR24410">
    <property type="entry name" value="HL07962P-RELATED"/>
    <property type="match status" value="1"/>
</dbReference>
<feature type="domain" description="BTB" evidence="1">
    <location>
        <begin position="20"/>
        <end position="90"/>
    </location>
</feature>
<evidence type="ECO:0000313" key="2">
    <source>
        <dbReference type="EMBL" id="SSW99015.1"/>
    </source>
</evidence>
<evidence type="ECO:0000313" key="3">
    <source>
        <dbReference type="EMBL" id="SSX19397.1"/>
    </source>
</evidence>
<dbReference type="OMA" id="RNHCENI"/>
<proteinExistence type="predicted"/>
<dbReference type="CDD" id="cd18186">
    <property type="entry name" value="BTB_POZ_ZBTB_KLHL-like"/>
    <property type="match status" value="1"/>
</dbReference>
<dbReference type="InterPro" id="IPR011705">
    <property type="entry name" value="BACK"/>
</dbReference>
<dbReference type="PROSITE" id="PS50097">
    <property type="entry name" value="BTB"/>
    <property type="match status" value="1"/>
</dbReference>
<dbReference type="InterPro" id="IPR011333">
    <property type="entry name" value="SKP1/BTB/POZ_sf"/>
</dbReference>
<dbReference type="VEuPathDB" id="VectorBase:CSON013838"/>
<dbReference type="PANTHER" id="PTHR24410:SF23">
    <property type="entry name" value="BTB DOMAIN-CONTAINING PROTEIN-RELATED"/>
    <property type="match status" value="1"/>
</dbReference>
<dbReference type="SMART" id="SM00875">
    <property type="entry name" value="BACK"/>
    <property type="match status" value="1"/>
</dbReference>